<dbReference type="InterPro" id="IPR017830">
    <property type="entry name" value="SQase_HpnE"/>
</dbReference>
<dbReference type="OrthoDB" id="7849608at2"/>
<evidence type="ECO:0000259" key="4">
    <source>
        <dbReference type="Pfam" id="PF01593"/>
    </source>
</evidence>
<evidence type="ECO:0000256" key="2">
    <source>
        <dbReference type="ARBA" id="ARBA00023002"/>
    </source>
</evidence>
<dbReference type="Pfam" id="PF01593">
    <property type="entry name" value="Amino_oxidase"/>
    <property type="match status" value="1"/>
</dbReference>
<evidence type="ECO:0000313" key="5">
    <source>
        <dbReference type="EMBL" id="TVT22719.1"/>
    </source>
</evidence>
<protein>
    <submittedName>
        <fullName evidence="5">FAD-dependent oxidoreductase</fullName>
    </submittedName>
</protein>
<gene>
    <name evidence="5" type="ORF">FNH05_33370</name>
</gene>
<dbReference type="Proteomes" id="UP000320011">
    <property type="component" value="Unassembled WGS sequence"/>
</dbReference>
<reference evidence="5 6" key="1">
    <citation type="submission" date="2019-07" db="EMBL/GenBank/DDBJ databases">
        <authorList>
            <person name="Duangmal K."/>
            <person name="Teo W.F.A."/>
        </authorList>
    </citation>
    <scope>NUCLEOTIDE SEQUENCE [LARGE SCALE GENOMIC DNA]</scope>
    <source>
        <strain evidence="5 6">TBRC 6029</strain>
    </source>
</reference>
<feature type="domain" description="Amine oxidase" evidence="4">
    <location>
        <begin position="12"/>
        <end position="437"/>
    </location>
</feature>
<keyword evidence="6" id="KW-1185">Reference proteome</keyword>
<sequence>MSTRVAVIGGGLAGITAALGCADAGLDVTLLESRGHLGGLTHSFRRDGLAVDNGQHVFLRCCTSYRRLLDRLGVTGKVYLQPRLAIQVRSPRLPAPVWLRRNGLPAPWHLADSVLKYRPLPLLDRMRFAGAALALRRVDPASAASDRRSFGGWLSEHGQSEQAVRKLWDLVGIATLNAPATGASLGLAATVFQLGLLTEADAADIGWSTVPLRELHGDPAAERLAEAGARVLTGAKVTGLAPGGDAWRIAASTGVLEADRVVLAVPPPVAARLLPPGSVTLPPGWHDALGSSPIVNAHVVFDRRVLDEPFFAAVDSPVQWVFDRTAPSGVDGGQYLAVSLSAADEFIDLPVAEIRRRMVPALRRLLPSSARASVRDFFVTRERHATFRPAPGCAALRPAAVTAAEGVVLAGAWTATGWPATMEGAARSGEAATQALLGSIPGVPGRSEGIPA</sequence>
<name>A0A558AEN1_9PSEU</name>
<evidence type="ECO:0000256" key="1">
    <source>
        <dbReference type="ARBA" id="ARBA00001974"/>
    </source>
</evidence>
<dbReference type="NCBIfam" id="TIGR03467">
    <property type="entry name" value="HpnE"/>
    <property type="match status" value="1"/>
</dbReference>
<evidence type="ECO:0000313" key="6">
    <source>
        <dbReference type="Proteomes" id="UP000320011"/>
    </source>
</evidence>
<dbReference type="SUPFAM" id="SSF51905">
    <property type="entry name" value="FAD/NAD(P)-binding domain"/>
    <property type="match status" value="1"/>
</dbReference>
<feature type="binding site" evidence="3">
    <location>
        <position position="237"/>
    </location>
    <ligand>
        <name>FAD</name>
        <dbReference type="ChEBI" id="CHEBI:57692"/>
    </ligand>
</feature>
<dbReference type="PANTHER" id="PTHR42923">
    <property type="entry name" value="PROTOPORPHYRINOGEN OXIDASE"/>
    <property type="match status" value="1"/>
</dbReference>
<organism evidence="5 6">
    <name type="scientific">Amycolatopsis rhizosphaerae</name>
    <dbReference type="NCBI Taxonomy" id="2053003"/>
    <lineage>
        <taxon>Bacteria</taxon>
        <taxon>Bacillati</taxon>
        <taxon>Actinomycetota</taxon>
        <taxon>Actinomycetes</taxon>
        <taxon>Pseudonocardiales</taxon>
        <taxon>Pseudonocardiaceae</taxon>
        <taxon>Amycolatopsis</taxon>
    </lineage>
</organism>
<dbReference type="GO" id="GO:0016491">
    <property type="term" value="F:oxidoreductase activity"/>
    <property type="evidence" value="ECO:0007669"/>
    <property type="project" value="UniProtKB-KW"/>
</dbReference>
<reference evidence="5 6" key="2">
    <citation type="submission" date="2019-08" db="EMBL/GenBank/DDBJ databases">
        <title>Amycolatopsis acidicola sp. nov., isolated from peat swamp forest soil.</title>
        <authorList>
            <person name="Srisuk N."/>
        </authorList>
    </citation>
    <scope>NUCLEOTIDE SEQUENCE [LARGE SCALE GENOMIC DNA]</scope>
    <source>
        <strain evidence="5 6">TBRC 6029</strain>
    </source>
</reference>
<accession>A0A558AEN1</accession>
<dbReference type="EMBL" id="VJWX01000573">
    <property type="protein sequence ID" value="TVT22719.1"/>
    <property type="molecule type" value="Genomic_DNA"/>
</dbReference>
<dbReference type="PROSITE" id="PS51257">
    <property type="entry name" value="PROKAR_LIPOPROTEIN"/>
    <property type="match status" value="1"/>
</dbReference>
<proteinExistence type="predicted"/>
<comment type="caution">
    <text evidence="5">The sequence shown here is derived from an EMBL/GenBank/DDBJ whole genome shotgun (WGS) entry which is preliminary data.</text>
</comment>
<dbReference type="AlphaFoldDB" id="A0A558AEN1"/>
<dbReference type="InterPro" id="IPR050464">
    <property type="entry name" value="Zeta_carotene_desat/Oxidored"/>
</dbReference>
<keyword evidence="2" id="KW-0560">Oxidoreductase</keyword>
<dbReference type="PRINTS" id="PR00757">
    <property type="entry name" value="AMINEOXDASEF"/>
</dbReference>
<dbReference type="Gene3D" id="3.50.50.60">
    <property type="entry name" value="FAD/NAD(P)-binding domain"/>
    <property type="match status" value="1"/>
</dbReference>
<comment type="cofactor">
    <cofactor evidence="1">
        <name>FAD</name>
        <dbReference type="ChEBI" id="CHEBI:57692"/>
    </cofactor>
</comment>
<dbReference type="InterPro" id="IPR036188">
    <property type="entry name" value="FAD/NAD-bd_sf"/>
</dbReference>
<dbReference type="InterPro" id="IPR001613">
    <property type="entry name" value="Flavin_amine_oxidase"/>
</dbReference>
<evidence type="ECO:0000256" key="3">
    <source>
        <dbReference type="PIRSR" id="PIRSR601613-1"/>
    </source>
</evidence>
<dbReference type="InterPro" id="IPR002937">
    <property type="entry name" value="Amino_oxidase"/>
</dbReference>
<dbReference type="PANTHER" id="PTHR42923:SF47">
    <property type="entry name" value="BLR3003 PROTEIN"/>
    <property type="match status" value="1"/>
</dbReference>